<evidence type="ECO:0000256" key="8">
    <source>
        <dbReference type="ARBA" id="ARBA00023004"/>
    </source>
</evidence>
<evidence type="ECO:0000313" key="19">
    <source>
        <dbReference type="Proteomes" id="UP000798808"/>
    </source>
</evidence>
<gene>
    <name evidence="18" type="ORF">E1163_06950</name>
</gene>
<evidence type="ECO:0000256" key="14">
    <source>
        <dbReference type="PROSITE-ProRule" id="PRU01360"/>
    </source>
</evidence>
<dbReference type="Gene3D" id="2.40.170.20">
    <property type="entry name" value="TonB-dependent receptor, beta-barrel domain"/>
    <property type="match status" value="1"/>
</dbReference>
<dbReference type="Pfam" id="PF13715">
    <property type="entry name" value="CarbopepD_reg_2"/>
    <property type="match status" value="1"/>
</dbReference>
<keyword evidence="6 14" id="KW-0812">Transmembrane</keyword>
<keyword evidence="19" id="KW-1185">Reference proteome</keyword>
<dbReference type="InterPro" id="IPR012910">
    <property type="entry name" value="Plug_dom"/>
</dbReference>
<sequence>MLLFAAISPLWAQSDNGTIQGKITNEQGEPLPGIAVGLKGTAYGAPADAQGVYQIYNVPAGDYTIVVSGIGYERQTKKVALAAAATVNLDFQLKEYTEQLQTVEVIGRRETDYKNEVSYVASKTATPLKDIPQAVSYVTKEVIADQQAYRIGDIVKNISGVNMFSGYDDFTFRGFRSGSSDSKMINGMRTVGIFGPQPILANIERVEVIKGPASALFANTTPGGTMNYVTKKPLTENRKAISFTTGSFNTLRANADFTGAMNEEGTLLYRLNLAYENSDSYRDLQKNKSLMVAPSISFLPTDKTRINFDLVVTQYDGKLDRGQPIFGATSGTDLNSTPISFAIGEANDYHTNNVQYFTLSLNHQFTDALSFNASYMKFAWDEDLFEHRTSNSFAVDSLGNEIPTLMGMQVINRMRKLVSDNLSTYLVYHAKTGAIDHNLVAGVDYIQQKQPVGGGQSRAYGYRKTDGTIANSYNPANAGDYLFENGMPVPNIPHFDLENPQYNVTYAHEYIFNNRTSYAPTKYYTYGFYIQDQISFDKLKVLLSLRHENYRDVLNYDTPDENTVKQDKLLPRIGVVYALNDKVNLYGTYTESFQPQTTSSLLDPNAGGPFDPLSSNMIEFGSKTELINKRLAANIAFYRIEQNNILVNANDATNPDLLEQRGQEVSKGIELDLMGTITPNLSITANYAYNRAEITKSDNEEEVGNIKENAPEHQGGFWAKYTIDKGKLSGLGIAFGGNFVTERVTFDTYTLGLMLPGYVVFDAALFYKVNKFNISANLNNVFDKTHWAGGYSYTRLFPGAPRNYLLSVGYTF</sequence>
<dbReference type="NCBIfam" id="TIGR01783">
    <property type="entry name" value="TonB-siderophor"/>
    <property type="match status" value="1"/>
</dbReference>
<comment type="caution">
    <text evidence="18">The sequence shown here is derived from an EMBL/GenBank/DDBJ whole genome shotgun (WGS) entry which is preliminary data.</text>
</comment>
<evidence type="ECO:0000259" key="16">
    <source>
        <dbReference type="Pfam" id="PF00593"/>
    </source>
</evidence>
<dbReference type="PANTHER" id="PTHR32552">
    <property type="entry name" value="FERRICHROME IRON RECEPTOR-RELATED"/>
    <property type="match status" value="1"/>
</dbReference>
<evidence type="ECO:0000256" key="6">
    <source>
        <dbReference type="ARBA" id="ARBA00022692"/>
    </source>
</evidence>
<dbReference type="EMBL" id="SMLW01000442">
    <property type="protein sequence ID" value="MTI24678.1"/>
    <property type="molecule type" value="Genomic_DNA"/>
</dbReference>
<keyword evidence="10 15" id="KW-0798">TonB box</keyword>
<protein>
    <submittedName>
        <fullName evidence="18">TonB-dependent receptor</fullName>
    </submittedName>
</protein>
<feature type="domain" description="TonB-dependent receptor-like beta-barrel" evidence="16">
    <location>
        <begin position="301"/>
        <end position="781"/>
    </location>
</feature>
<keyword evidence="9" id="KW-0406">Ion transport</keyword>
<proteinExistence type="inferred from homology"/>
<evidence type="ECO:0000256" key="15">
    <source>
        <dbReference type="RuleBase" id="RU003357"/>
    </source>
</evidence>
<evidence type="ECO:0000313" key="18">
    <source>
        <dbReference type="EMBL" id="MTI24678.1"/>
    </source>
</evidence>
<dbReference type="SUPFAM" id="SSF49452">
    <property type="entry name" value="Starch-binding domain-like"/>
    <property type="match status" value="1"/>
</dbReference>
<feature type="domain" description="TonB-dependent receptor plug" evidence="17">
    <location>
        <begin position="128"/>
        <end position="225"/>
    </location>
</feature>
<dbReference type="Pfam" id="PF07715">
    <property type="entry name" value="Plug"/>
    <property type="match status" value="1"/>
</dbReference>
<dbReference type="InterPro" id="IPR039426">
    <property type="entry name" value="TonB-dep_rcpt-like"/>
</dbReference>
<dbReference type="SUPFAM" id="SSF56935">
    <property type="entry name" value="Porins"/>
    <property type="match status" value="1"/>
</dbReference>
<dbReference type="PANTHER" id="PTHR32552:SF68">
    <property type="entry name" value="FERRICHROME OUTER MEMBRANE TRANSPORTER_PHAGE RECEPTOR"/>
    <property type="match status" value="1"/>
</dbReference>
<dbReference type="InterPro" id="IPR010105">
    <property type="entry name" value="TonB_sidphr_rcpt"/>
</dbReference>
<dbReference type="Pfam" id="PF00593">
    <property type="entry name" value="TonB_dep_Rec_b-barrel"/>
    <property type="match status" value="1"/>
</dbReference>
<reference evidence="18 19" key="1">
    <citation type="submission" date="2019-02" db="EMBL/GenBank/DDBJ databases">
        <authorList>
            <person name="Goldberg S.R."/>
            <person name="Haltli B.A."/>
            <person name="Correa H."/>
            <person name="Russell K.G."/>
        </authorList>
    </citation>
    <scope>NUCLEOTIDE SEQUENCE [LARGE SCALE GENOMIC DNA]</scope>
    <source>
        <strain evidence="18 19">JCM 16186</strain>
    </source>
</reference>
<evidence type="ECO:0000256" key="13">
    <source>
        <dbReference type="ARBA" id="ARBA00023237"/>
    </source>
</evidence>
<keyword evidence="12 18" id="KW-0675">Receptor</keyword>
<dbReference type="Gene3D" id="2.60.40.1120">
    <property type="entry name" value="Carboxypeptidase-like, regulatory domain"/>
    <property type="match status" value="1"/>
</dbReference>
<dbReference type="PROSITE" id="PS52016">
    <property type="entry name" value="TONB_DEPENDENT_REC_3"/>
    <property type="match status" value="1"/>
</dbReference>
<evidence type="ECO:0000256" key="11">
    <source>
        <dbReference type="ARBA" id="ARBA00023136"/>
    </source>
</evidence>
<evidence type="ECO:0000256" key="7">
    <source>
        <dbReference type="ARBA" id="ARBA00022729"/>
    </source>
</evidence>
<keyword evidence="13 14" id="KW-0998">Cell outer membrane</keyword>
<evidence type="ECO:0000256" key="9">
    <source>
        <dbReference type="ARBA" id="ARBA00023065"/>
    </source>
</evidence>
<dbReference type="Proteomes" id="UP000798808">
    <property type="component" value="Unassembled WGS sequence"/>
</dbReference>
<dbReference type="InterPro" id="IPR037066">
    <property type="entry name" value="Plug_dom_sf"/>
</dbReference>
<comment type="subcellular location">
    <subcellularLocation>
        <location evidence="1 14">Cell outer membrane</location>
        <topology evidence="1 14">Multi-pass membrane protein</topology>
    </subcellularLocation>
</comment>
<keyword evidence="4 14" id="KW-1134">Transmembrane beta strand</keyword>
<dbReference type="InterPro" id="IPR000531">
    <property type="entry name" value="Beta-barrel_TonB"/>
</dbReference>
<keyword evidence="5" id="KW-0410">Iron transport</keyword>
<comment type="similarity">
    <text evidence="2 14 15">Belongs to the TonB-dependent receptor family.</text>
</comment>
<evidence type="ECO:0000256" key="5">
    <source>
        <dbReference type="ARBA" id="ARBA00022496"/>
    </source>
</evidence>
<evidence type="ECO:0000256" key="4">
    <source>
        <dbReference type="ARBA" id="ARBA00022452"/>
    </source>
</evidence>
<name>A0ABW9RMU4_9BACT</name>
<evidence type="ECO:0000256" key="10">
    <source>
        <dbReference type="ARBA" id="ARBA00023077"/>
    </source>
</evidence>
<evidence type="ECO:0000256" key="3">
    <source>
        <dbReference type="ARBA" id="ARBA00022448"/>
    </source>
</evidence>
<keyword evidence="11 14" id="KW-0472">Membrane</keyword>
<evidence type="ECO:0000256" key="12">
    <source>
        <dbReference type="ARBA" id="ARBA00023170"/>
    </source>
</evidence>
<dbReference type="InterPro" id="IPR036942">
    <property type="entry name" value="Beta-barrel_TonB_sf"/>
</dbReference>
<keyword evidence="7" id="KW-0732">Signal</keyword>
<keyword evidence="3 14" id="KW-0813">Transport</keyword>
<dbReference type="Gene3D" id="2.170.130.10">
    <property type="entry name" value="TonB-dependent receptor, plug domain"/>
    <property type="match status" value="1"/>
</dbReference>
<evidence type="ECO:0000259" key="17">
    <source>
        <dbReference type="Pfam" id="PF07715"/>
    </source>
</evidence>
<organism evidence="18 19">
    <name type="scientific">Fulvivirga kasyanovii</name>
    <dbReference type="NCBI Taxonomy" id="396812"/>
    <lineage>
        <taxon>Bacteria</taxon>
        <taxon>Pseudomonadati</taxon>
        <taxon>Bacteroidota</taxon>
        <taxon>Cytophagia</taxon>
        <taxon>Cytophagales</taxon>
        <taxon>Fulvivirgaceae</taxon>
        <taxon>Fulvivirga</taxon>
    </lineage>
</organism>
<dbReference type="CDD" id="cd01347">
    <property type="entry name" value="ligand_gated_channel"/>
    <property type="match status" value="1"/>
</dbReference>
<dbReference type="InterPro" id="IPR013784">
    <property type="entry name" value="Carb-bd-like_fold"/>
</dbReference>
<evidence type="ECO:0000256" key="2">
    <source>
        <dbReference type="ARBA" id="ARBA00009810"/>
    </source>
</evidence>
<keyword evidence="8" id="KW-0408">Iron</keyword>
<accession>A0ABW9RMU4</accession>
<evidence type="ECO:0000256" key="1">
    <source>
        <dbReference type="ARBA" id="ARBA00004571"/>
    </source>
</evidence>